<feature type="domain" description="USP" evidence="9">
    <location>
        <begin position="759"/>
        <end position="1162"/>
    </location>
</feature>
<dbReference type="InterPro" id="IPR001394">
    <property type="entry name" value="Peptidase_C19_UCH"/>
</dbReference>
<dbReference type="EC" id="3.4.19.12" evidence="3"/>
<dbReference type="Proteomes" id="UP000515146">
    <property type="component" value="Unplaced"/>
</dbReference>
<keyword evidence="5" id="KW-0833">Ubl conjugation pathway</keyword>
<dbReference type="InterPro" id="IPR050164">
    <property type="entry name" value="Peptidase_C19"/>
</dbReference>
<keyword evidence="4" id="KW-0645">Protease</keyword>
<feature type="compositionally biased region" description="Low complexity" evidence="8">
    <location>
        <begin position="273"/>
        <end position="290"/>
    </location>
</feature>
<keyword evidence="10" id="KW-1185">Reference proteome</keyword>
<feature type="region of interest" description="Disordered" evidence="8">
    <location>
        <begin position="1168"/>
        <end position="1236"/>
    </location>
</feature>
<feature type="compositionally biased region" description="Low complexity" evidence="8">
    <location>
        <begin position="490"/>
        <end position="508"/>
    </location>
</feature>
<dbReference type="PROSITE" id="PS00973">
    <property type="entry name" value="USP_2"/>
    <property type="match status" value="1"/>
</dbReference>
<evidence type="ECO:0000256" key="2">
    <source>
        <dbReference type="ARBA" id="ARBA00005427"/>
    </source>
</evidence>
<evidence type="ECO:0000256" key="1">
    <source>
        <dbReference type="ARBA" id="ARBA00000707"/>
    </source>
</evidence>
<feature type="compositionally biased region" description="Polar residues" evidence="8">
    <location>
        <begin position="531"/>
        <end position="550"/>
    </location>
</feature>
<evidence type="ECO:0000259" key="9">
    <source>
        <dbReference type="PROSITE" id="PS50235"/>
    </source>
</evidence>
<dbReference type="GO" id="GO:0010506">
    <property type="term" value="P:regulation of autophagy"/>
    <property type="evidence" value="ECO:0007669"/>
    <property type="project" value="TreeGrafter"/>
</dbReference>
<sequence>MEFFDSTGISNEEAQALDVIKHESSGVEFLLNYNVNHHLQSNNNNCYLNSPNEHSKLSNTSSSSSSYLLNGDIRSSPNTHTIQPPTLSSSQNSLLSTTSTTTSNQTNHYQHHHHQNNHSFENSHHPNHHHHNNNNNHYHHQQPRFINHHHHHHHHQQQQHHPNHNEWETTTPTRTAVTTSASNHHEQQQQSSPPNSNVLVANLAQSAGAGHPPHPYIFGAAYYPHPPPPPPNHPYAIHALPIGASQPPPPVHPNATAGSVNQHQRMQNIAMHSSSNNKNSKNPSNVNNSPICDIRNSSNIYMSSQYSDATRQMIDVAQHQRLKNASVSGDHQSGGNISDQTLVSNGGSATVAMPAHHLSPYANPYAFQHHALTFPHHFTHQPFYYVTPESFLQYPSIQPPQTHISPIPPPAAHLINTSSSINLPLTSSSNQPPQLLASSSIPSAAAIVTTLSSSSMSASSAVSSASTTPYQNNNQSGQEVRILEAQTNVSSSDNSEQQSSSPPSASNDKISMIEQNVPSQSIFIQDEENKTNQNSSDPISSSPTETSDVKQASDYLKLCLNISDSSNNDTDDKTDVKDSDQIATPTVINNKPITNTEMIESVADASSAQQLANKQSEDQSSSSNKPSTWASKLFPTSISTGLNNNIENQIPNSINKEESKVIVNTDNIATNSVVTTMTTEIKSQSSQSNGDFPELNVIGKNHHYSNNRRTQGRSSNADHDDFKNITVIPMKNDQIAFKLAKRLRDNIHLKHSLPTIMPRGLINRGNWCYVNATLQALLACPPFYNLMREISETQGLFRQSTSTPIIDNFARYFVKFLPTDNKRQVKNVGNSYLEELLNADPFEPTFIYDTLKHCGMIKNDAQRGHQEDAEEFLSSVLNGLNEEMIHLSKLLDETNEKKTSVEKTNGYSLAGDKSTSFDLELDDQLGLCHDVDEDGVQDSSNDIWHEVGNSKHKSLPTRSAKIISTSITEIFGGSTLDIRTVNKDKDSCGNRQPFFTLQLDIKPSTIKTLDDAIRWQTKSETIHGYTCSKTKQIVDASSQMFLENLPPILILHLKLFDYEIETNASKKLLKTIEFLENFEIPRECVTGKIDHRCRRYKLLAVVYHNGTEVINGHYITDVYHLGLNQWLRCDDSNIKVISLAKVLTGSEREGNLVPYLLFYRRYDTLHSNNSSQSSANNTNNNNNNNNIQPNNSGSKRSINSGSGNHMANEFGHHHHHHHHNHHHNSDQQSNNNKHQDSMLANNKFSSISRQQY</sequence>
<protein>
    <recommendedName>
        <fullName evidence="3">ubiquitinyl hydrolase 1</fullName>
        <ecNumber evidence="3">3.4.19.12</ecNumber>
    </recommendedName>
</protein>
<dbReference type="InterPro" id="IPR038765">
    <property type="entry name" value="Papain-like_cys_pep_sf"/>
</dbReference>
<feature type="region of interest" description="Disordered" evidence="8">
    <location>
        <begin position="528"/>
        <end position="550"/>
    </location>
</feature>
<gene>
    <name evidence="11" type="primary">LOC113790364</name>
</gene>
<feature type="compositionally biased region" description="Polar residues" evidence="8">
    <location>
        <begin position="1195"/>
        <end position="1205"/>
    </location>
</feature>
<feature type="region of interest" description="Disordered" evidence="8">
    <location>
        <begin position="46"/>
        <end position="196"/>
    </location>
</feature>
<reference evidence="11" key="1">
    <citation type="submission" date="2025-08" db="UniProtKB">
        <authorList>
            <consortium name="RefSeq"/>
        </authorList>
    </citation>
    <scope>IDENTIFICATION</scope>
    <source>
        <strain evidence="11">Airmid</strain>
    </source>
</reference>
<dbReference type="GO" id="GO:0005634">
    <property type="term" value="C:nucleus"/>
    <property type="evidence" value="ECO:0007669"/>
    <property type="project" value="TreeGrafter"/>
</dbReference>
<feature type="compositionally biased region" description="Low complexity" evidence="8">
    <location>
        <begin position="86"/>
        <end position="108"/>
    </location>
</feature>
<evidence type="ECO:0000256" key="6">
    <source>
        <dbReference type="ARBA" id="ARBA00022801"/>
    </source>
</evidence>
<dbReference type="PANTHER" id="PTHR24006:SF687">
    <property type="entry name" value="UBIQUITIN CARBOXYL-TERMINAL HYDROLASE 10"/>
    <property type="match status" value="1"/>
</dbReference>
<dbReference type="GO" id="GO:0004843">
    <property type="term" value="F:cysteine-type deubiquitinase activity"/>
    <property type="evidence" value="ECO:0007669"/>
    <property type="project" value="UniProtKB-EC"/>
</dbReference>
<dbReference type="InParanoid" id="A0A6P6XSJ3"/>
<dbReference type="InterPro" id="IPR018200">
    <property type="entry name" value="USP_CS"/>
</dbReference>
<evidence type="ECO:0000256" key="3">
    <source>
        <dbReference type="ARBA" id="ARBA00012759"/>
    </source>
</evidence>
<dbReference type="InterPro" id="IPR028889">
    <property type="entry name" value="USP"/>
</dbReference>
<name>A0A6P6XSJ3_DERPT</name>
<dbReference type="CDD" id="cd02257">
    <property type="entry name" value="Peptidase_C19"/>
    <property type="match status" value="1"/>
</dbReference>
<dbReference type="OrthoDB" id="429671at2759"/>
<feature type="compositionally biased region" description="Low complexity" evidence="8">
    <location>
        <begin position="46"/>
        <end position="69"/>
    </location>
</feature>
<dbReference type="GO" id="GO:0005829">
    <property type="term" value="C:cytosol"/>
    <property type="evidence" value="ECO:0007669"/>
    <property type="project" value="TreeGrafter"/>
</dbReference>
<evidence type="ECO:0000256" key="5">
    <source>
        <dbReference type="ARBA" id="ARBA00022786"/>
    </source>
</evidence>
<dbReference type="GO" id="GO:0006508">
    <property type="term" value="P:proteolysis"/>
    <property type="evidence" value="ECO:0007669"/>
    <property type="project" value="UniProtKB-KW"/>
</dbReference>
<feature type="region of interest" description="Disordered" evidence="8">
    <location>
        <begin position="562"/>
        <end position="632"/>
    </location>
</feature>
<feature type="compositionally biased region" description="Basic residues" evidence="8">
    <location>
        <begin position="1212"/>
        <end position="1222"/>
    </location>
</feature>
<organism evidence="10 11">
    <name type="scientific">Dermatophagoides pteronyssinus</name>
    <name type="common">European house dust mite</name>
    <dbReference type="NCBI Taxonomy" id="6956"/>
    <lineage>
        <taxon>Eukaryota</taxon>
        <taxon>Metazoa</taxon>
        <taxon>Ecdysozoa</taxon>
        <taxon>Arthropoda</taxon>
        <taxon>Chelicerata</taxon>
        <taxon>Arachnida</taxon>
        <taxon>Acari</taxon>
        <taxon>Acariformes</taxon>
        <taxon>Sarcoptiformes</taxon>
        <taxon>Astigmata</taxon>
        <taxon>Psoroptidia</taxon>
        <taxon>Analgoidea</taxon>
        <taxon>Pyroglyphidae</taxon>
        <taxon>Dermatophagoidinae</taxon>
        <taxon>Dermatophagoides</taxon>
    </lineage>
</organism>
<dbReference type="PANTHER" id="PTHR24006">
    <property type="entry name" value="UBIQUITIN CARBOXYL-TERMINAL HYDROLASE"/>
    <property type="match status" value="1"/>
</dbReference>
<keyword evidence="7" id="KW-0788">Thiol protease</keyword>
<dbReference type="PROSITE" id="PS00972">
    <property type="entry name" value="USP_1"/>
    <property type="match status" value="1"/>
</dbReference>
<dbReference type="GO" id="GO:0030330">
    <property type="term" value="P:DNA damage response, signal transduction by p53 class mediator"/>
    <property type="evidence" value="ECO:0007669"/>
    <property type="project" value="TreeGrafter"/>
</dbReference>
<comment type="catalytic activity">
    <reaction evidence="1">
        <text>Thiol-dependent hydrolysis of ester, thioester, amide, peptide and isopeptide bonds formed by the C-terminal Gly of ubiquitin (a 76-residue protein attached to proteins as an intracellular targeting signal).</text>
        <dbReference type="EC" id="3.4.19.12"/>
    </reaction>
</comment>
<evidence type="ECO:0000313" key="10">
    <source>
        <dbReference type="Proteomes" id="UP000515146"/>
    </source>
</evidence>
<evidence type="ECO:0000256" key="4">
    <source>
        <dbReference type="ARBA" id="ARBA00022670"/>
    </source>
</evidence>
<dbReference type="Pfam" id="PF00443">
    <property type="entry name" value="UCH"/>
    <property type="match status" value="1"/>
</dbReference>
<proteinExistence type="inferred from homology"/>
<feature type="compositionally biased region" description="Polar residues" evidence="8">
    <location>
        <begin position="73"/>
        <end position="85"/>
    </location>
</feature>
<evidence type="ECO:0000313" key="11">
    <source>
        <dbReference type="RefSeq" id="XP_027195826.1"/>
    </source>
</evidence>
<feature type="compositionally biased region" description="Basic and acidic residues" evidence="8">
    <location>
        <begin position="570"/>
        <end position="580"/>
    </location>
</feature>
<dbReference type="RefSeq" id="XP_027195826.1">
    <property type="nucleotide sequence ID" value="XM_027340025.1"/>
</dbReference>
<dbReference type="GO" id="GO:0016579">
    <property type="term" value="P:protein deubiquitination"/>
    <property type="evidence" value="ECO:0007669"/>
    <property type="project" value="InterPro"/>
</dbReference>
<dbReference type="KEGG" id="dpte:113790364"/>
<dbReference type="AlphaFoldDB" id="A0A6P6XSJ3"/>
<keyword evidence="6" id="KW-0378">Hydrolase</keyword>
<comment type="similarity">
    <text evidence="2">Belongs to the peptidase C19 family. USP10 subfamily.</text>
</comment>
<accession>A0A6P6XSJ3</accession>
<evidence type="ECO:0000256" key="8">
    <source>
        <dbReference type="SAM" id="MobiDB-lite"/>
    </source>
</evidence>
<feature type="compositionally biased region" description="Polar residues" evidence="8">
    <location>
        <begin position="581"/>
        <end position="632"/>
    </location>
</feature>
<dbReference type="PROSITE" id="PS50235">
    <property type="entry name" value="USP_3"/>
    <property type="match status" value="1"/>
</dbReference>
<dbReference type="Gene3D" id="3.90.70.10">
    <property type="entry name" value="Cysteine proteinases"/>
    <property type="match status" value="1"/>
</dbReference>
<evidence type="ECO:0000256" key="7">
    <source>
        <dbReference type="ARBA" id="ARBA00022807"/>
    </source>
</evidence>
<feature type="region of interest" description="Disordered" evidence="8">
    <location>
        <begin position="487"/>
        <end position="510"/>
    </location>
</feature>
<feature type="region of interest" description="Disordered" evidence="8">
    <location>
        <begin position="272"/>
        <end position="291"/>
    </location>
</feature>
<dbReference type="CTD" id="9100"/>
<dbReference type="SUPFAM" id="SSF54001">
    <property type="entry name" value="Cysteine proteinases"/>
    <property type="match status" value="1"/>
</dbReference>
<feature type="region of interest" description="Disordered" evidence="8">
    <location>
        <begin position="234"/>
        <end position="261"/>
    </location>
</feature>
<feature type="compositionally biased region" description="Low complexity" evidence="8">
    <location>
        <begin position="169"/>
        <end position="179"/>
    </location>
</feature>
<feature type="compositionally biased region" description="Low complexity" evidence="8">
    <location>
        <begin position="1168"/>
        <end position="1194"/>
    </location>
</feature>
<dbReference type="OMA" id="LNQWLRC"/>
<feature type="compositionally biased region" description="Basic residues" evidence="8">
    <location>
        <begin position="125"/>
        <end position="162"/>
    </location>
</feature>